<comment type="caution">
    <text evidence="1">The sequence shown here is derived from an EMBL/GenBank/DDBJ whole genome shotgun (WGS) entry which is preliminary data.</text>
</comment>
<dbReference type="Proteomes" id="UP001061282">
    <property type="component" value="Unassembled WGS sequence"/>
</dbReference>
<dbReference type="AlphaFoldDB" id="A0A9J6QT42"/>
<keyword evidence="2" id="KW-1185">Reference proteome</keyword>
<dbReference type="EMBL" id="JAMGZJ010000078">
    <property type="protein sequence ID" value="MCU6671549.1"/>
    <property type="molecule type" value="Genomic_DNA"/>
</dbReference>
<evidence type="ECO:0000313" key="1">
    <source>
        <dbReference type="EMBL" id="MCU6671549.1"/>
    </source>
</evidence>
<evidence type="ECO:0000313" key="2">
    <source>
        <dbReference type="Proteomes" id="UP001061282"/>
    </source>
</evidence>
<proteinExistence type="predicted"/>
<dbReference type="RefSeq" id="WP_271270020.1">
    <property type="nucleotide sequence ID" value="NZ_JAMGZJ010000078.1"/>
</dbReference>
<reference evidence="1" key="1">
    <citation type="submission" date="2022-05" db="EMBL/GenBank/DDBJ databases">
        <title>Description of a novel species of Leclercia; Leclercia tamurae and the Proposal for a Novel Genus Silvania gen. nov. Containing Two Novel Species Silvania hatchlandensis sp. nov. and Silvania confinis sp. nov. Isolated from the Rhizosphere of Oak.</title>
        <authorList>
            <person name="Maddock D.W."/>
            <person name="Brady C.L."/>
            <person name="Denman S."/>
            <person name="Arnold D."/>
        </authorList>
    </citation>
    <scope>NUCLEOTIDE SEQUENCE</scope>
    <source>
        <strain evidence="1">H4N4</strain>
    </source>
</reference>
<accession>A0A9J6QT42</accession>
<organism evidence="1 2">
    <name type="scientific">Silvania confinis</name>
    <dbReference type="NCBI Taxonomy" id="2926470"/>
    <lineage>
        <taxon>Bacteria</taxon>
        <taxon>Pseudomonadati</taxon>
        <taxon>Pseudomonadota</taxon>
        <taxon>Gammaproteobacteria</taxon>
        <taxon>Enterobacterales</taxon>
        <taxon>Enterobacteriaceae</taxon>
        <taxon>Silvania</taxon>
    </lineage>
</organism>
<sequence>MEKSLIASVCFVMSSLFTGETYAVTQYTLDCPGRDNIVLERAPYKLNTIGWDDKFFVGSGDKKLKLISNASLHMMTFTNGDRLIYEDDFANVYMIYADTSKIHTCLVQSSESIDPQALPHVRWKSESKASDSES</sequence>
<protein>
    <submittedName>
        <fullName evidence="1">Uncharacterized protein</fullName>
    </submittedName>
</protein>
<gene>
    <name evidence="1" type="ORF">M8013_22790</name>
</gene>
<name>A0A9J6QT42_9ENTR</name>